<proteinExistence type="predicted"/>
<dbReference type="RefSeq" id="WP_083096652.1">
    <property type="nucleotide sequence ID" value="NZ_AP022590.1"/>
</dbReference>
<dbReference type="Proteomes" id="UP000465812">
    <property type="component" value="Chromosome"/>
</dbReference>
<name>A0A1X0FP43_MYCNT</name>
<accession>A0A1X0FP43</accession>
<dbReference type="STRING" id="560555.BST30_17650"/>
<reference evidence="1" key="3">
    <citation type="submission" date="2020-02" db="EMBL/GenBank/DDBJ databases">
        <authorList>
            <person name="Matsumoto Y."/>
            <person name="Motooka D."/>
            <person name="Nakamura S."/>
        </authorList>
    </citation>
    <scope>NUCLEOTIDE SEQUENCE</scope>
    <source>
        <strain evidence="1">JCM 18113</strain>
    </source>
</reference>
<dbReference type="InterPro" id="IPR019660">
    <property type="entry name" value="Put_sensory_transdc_reg_YbjN"/>
</dbReference>
<reference evidence="2 3" key="1">
    <citation type="submission" date="2017-02" db="EMBL/GenBank/DDBJ databases">
        <title>The new phylogeny of genus Mycobacterium.</title>
        <authorList>
            <person name="Tortoli E."/>
            <person name="Trovato A."/>
            <person name="Cirillo D.M."/>
        </authorList>
    </citation>
    <scope>NUCLEOTIDE SEQUENCE [LARGE SCALE GENOMIC DNA]</scope>
    <source>
        <strain evidence="2 3">DSM 45255</strain>
    </source>
</reference>
<protein>
    <recommendedName>
        <fullName evidence="5">YbjN domain-containing protein</fullName>
    </recommendedName>
</protein>
<dbReference type="AlphaFoldDB" id="A0A1X0FP43"/>
<evidence type="ECO:0008006" key="5">
    <source>
        <dbReference type="Google" id="ProtNLM"/>
    </source>
</evidence>
<reference evidence="1 4" key="2">
    <citation type="journal article" date="2019" name="Emerg. Microbes Infect.">
        <title>Comprehensive subspecies identification of 175 nontuberculous mycobacteria species based on 7547 genomic profiles.</title>
        <authorList>
            <person name="Matsumoto Y."/>
            <person name="Kinjo T."/>
            <person name="Motooka D."/>
            <person name="Nabeya D."/>
            <person name="Jung N."/>
            <person name="Uechi K."/>
            <person name="Horii T."/>
            <person name="Iida T."/>
            <person name="Fujita J."/>
            <person name="Nakamura S."/>
        </authorList>
    </citation>
    <scope>NUCLEOTIDE SEQUENCE [LARGE SCALE GENOMIC DNA]</scope>
    <source>
        <strain evidence="1 4">JCM 18113</strain>
    </source>
</reference>
<evidence type="ECO:0000313" key="4">
    <source>
        <dbReference type="Proteomes" id="UP000465812"/>
    </source>
</evidence>
<dbReference type="EMBL" id="AP022590">
    <property type="protein sequence ID" value="BBY39530.1"/>
    <property type="molecule type" value="Genomic_DNA"/>
</dbReference>
<gene>
    <name evidence="2" type="ORF">BST30_17650</name>
    <name evidence="1" type="ORF">MMAN_36640</name>
</gene>
<organism evidence="2 3">
    <name type="scientific">Mycobacterium mantenii</name>
    <dbReference type="NCBI Taxonomy" id="560555"/>
    <lineage>
        <taxon>Bacteria</taxon>
        <taxon>Bacillati</taxon>
        <taxon>Actinomycetota</taxon>
        <taxon>Actinomycetes</taxon>
        <taxon>Mycobacteriales</taxon>
        <taxon>Mycobacteriaceae</taxon>
        <taxon>Mycobacterium</taxon>
        <taxon>Mycobacterium avium complex (MAC)</taxon>
    </lineage>
</organism>
<sequence length="158" mass="18340">MQIEPLCTELIDRYLRSRQSRFFRSDDGEEFMMLPGYERGKLHVNMRINGLRRDVFEITISPAGYYPATERPRLMELVNDWNRETHWPKAFVRETARPTHVSVVGENAYLLSDGIHIEALGNLIKSAVEYGRDLFAKIEQAICLPSAHALEQWMDRTG</sequence>
<dbReference type="Pfam" id="PF10722">
    <property type="entry name" value="YbjN"/>
    <property type="match status" value="1"/>
</dbReference>
<keyword evidence="4" id="KW-1185">Reference proteome</keyword>
<evidence type="ECO:0000313" key="1">
    <source>
        <dbReference type="EMBL" id="BBY39530.1"/>
    </source>
</evidence>
<evidence type="ECO:0000313" key="3">
    <source>
        <dbReference type="Proteomes" id="UP000192760"/>
    </source>
</evidence>
<dbReference type="Proteomes" id="UP000192760">
    <property type="component" value="Unassembled WGS sequence"/>
</dbReference>
<evidence type="ECO:0000313" key="2">
    <source>
        <dbReference type="EMBL" id="ORB03552.1"/>
    </source>
</evidence>
<dbReference type="EMBL" id="MVHW01000021">
    <property type="protein sequence ID" value="ORB03552.1"/>
    <property type="molecule type" value="Genomic_DNA"/>
</dbReference>